<reference evidence="7" key="1">
    <citation type="submission" date="2020-10" db="EMBL/GenBank/DDBJ databases">
        <authorList>
            <person name="Gilroy R."/>
        </authorList>
    </citation>
    <scope>NUCLEOTIDE SEQUENCE</scope>
    <source>
        <strain evidence="7">ChiSxjej2B14-6234</strain>
    </source>
</reference>
<feature type="transmembrane region" description="Helical" evidence="5">
    <location>
        <begin position="6"/>
        <end position="24"/>
    </location>
</feature>
<feature type="domain" description="NfeD-like C-terminal" evidence="6">
    <location>
        <begin position="111"/>
        <end position="164"/>
    </location>
</feature>
<dbReference type="EMBL" id="DVFJ01000029">
    <property type="protein sequence ID" value="HIQ72159.1"/>
    <property type="molecule type" value="Genomic_DNA"/>
</dbReference>
<feature type="transmembrane region" description="Helical" evidence="5">
    <location>
        <begin position="31"/>
        <end position="50"/>
    </location>
</feature>
<feature type="transmembrane region" description="Helical" evidence="5">
    <location>
        <begin position="56"/>
        <end position="77"/>
    </location>
</feature>
<evidence type="ECO:0000256" key="2">
    <source>
        <dbReference type="ARBA" id="ARBA00022692"/>
    </source>
</evidence>
<dbReference type="PANTHER" id="PTHR33507:SF3">
    <property type="entry name" value="INNER MEMBRANE PROTEIN YBBJ"/>
    <property type="match status" value="1"/>
</dbReference>
<dbReference type="Proteomes" id="UP000886887">
    <property type="component" value="Unassembled WGS sequence"/>
</dbReference>
<dbReference type="Pfam" id="PF01957">
    <property type="entry name" value="NfeD"/>
    <property type="match status" value="1"/>
</dbReference>
<evidence type="ECO:0000259" key="6">
    <source>
        <dbReference type="Pfam" id="PF01957"/>
    </source>
</evidence>
<proteinExistence type="predicted"/>
<evidence type="ECO:0000313" key="8">
    <source>
        <dbReference type="Proteomes" id="UP000886887"/>
    </source>
</evidence>
<keyword evidence="4 5" id="KW-0472">Membrane</keyword>
<evidence type="ECO:0000313" key="7">
    <source>
        <dbReference type="EMBL" id="HIQ72159.1"/>
    </source>
</evidence>
<comment type="subcellular location">
    <subcellularLocation>
        <location evidence="1">Membrane</location>
        <topology evidence="1">Multi-pass membrane protein</topology>
    </subcellularLocation>
</comment>
<accession>A0A9D0ZAV9</accession>
<name>A0A9D0ZAV9_9FIRM</name>
<dbReference type="PANTHER" id="PTHR33507">
    <property type="entry name" value="INNER MEMBRANE PROTEIN YBBJ"/>
    <property type="match status" value="1"/>
</dbReference>
<gene>
    <name evidence="7" type="ORF">IAB73_08140</name>
</gene>
<dbReference type="Gene3D" id="2.40.50.140">
    <property type="entry name" value="Nucleic acid-binding proteins"/>
    <property type="match status" value="1"/>
</dbReference>
<keyword evidence="3 5" id="KW-1133">Transmembrane helix</keyword>
<protein>
    <recommendedName>
        <fullName evidence="6">NfeD-like C-terminal domain-containing protein</fullName>
    </recommendedName>
</protein>
<organism evidence="7 8">
    <name type="scientific">Candidatus Onthenecus intestinigallinarum</name>
    <dbReference type="NCBI Taxonomy" id="2840875"/>
    <lineage>
        <taxon>Bacteria</taxon>
        <taxon>Bacillati</taxon>
        <taxon>Bacillota</taxon>
        <taxon>Clostridia</taxon>
        <taxon>Eubacteriales</taxon>
        <taxon>Candidatus Onthenecus</taxon>
    </lineage>
</organism>
<reference evidence="7" key="2">
    <citation type="journal article" date="2021" name="PeerJ">
        <title>Extensive microbial diversity within the chicken gut microbiome revealed by metagenomics and culture.</title>
        <authorList>
            <person name="Gilroy R."/>
            <person name="Ravi A."/>
            <person name="Getino M."/>
            <person name="Pursley I."/>
            <person name="Horton D.L."/>
            <person name="Alikhan N.F."/>
            <person name="Baker D."/>
            <person name="Gharbi K."/>
            <person name="Hall N."/>
            <person name="Watson M."/>
            <person name="Adriaenssens E.M."/>
            <person name="Foster-Nyarko E."/>
            <person name="Jarju S."/>
            <person name="Secka A."/>
            <person name="Antonio M."/>
            <person name="Oren A."/>
            <person name="Chaudhuri R.R."/>
            <person name="La Ragione R."/>
            <person name="Hildebrand F."/>
            <person name="Pallen M.J."/>
        </authorList>
    </citation>
    <scope>NUCLEOTIDE SEQUENCE</scope>
    <source>
        <strain evidence="7">ChiSxjej2B14-6234</strain>
    </source>
</reference>
<dbReference type="InterPro" id="IPR012340">
    <property type="entry name" value="NA-bd_OB-fold"/>
</dbReference>
<dbReference type="InterPro" id="IPR002810">
    <property type="entry name" value="NfeD-like_C"/>
</dbReference>
<evidence type="ECO:0000256" key="4">
    <source>
        <dbReference type="ARBA" id="ARBA00023136"/>
    </source>
</evidence>
<evidence type="ECO:0000256" key="3">
    <source>
        <dbReference type="ARBA" id="ARBA00022989"/>
    </source>
</evidence>
<evidence type="ECO:0000256" key="1">
    <source>
        <dbReference type="ARBA" id="ARBA00004141"/>
    </source>
</evidence>
<comment type="caution">
    <text evidence="7">The sequence shown here is derived from an EMBL/GenBank/DDBJ whole genome shotgun (WGS) entry which is preliminary data.</text>
</comment>
<dbReference type="AlphaFoldDB" id="A0A9D0ZAV9"/>
<dbReference type="GO" id="GO:0005886">
    <property type="term" value="C:plasma membrane"/>
    <property type="evidence" value="ECO:0007669"/>
    <property type="project" value="TreeGrafter"/>
</dbReference>
<dbReference type="InterPro" id="IPR052165">
    <property type="entry name" value="Membrane_assoc_protease"/>
</dbReference>
<keyword evidence="2 5" id="KW-0812">Transmembrane</keyword>
<sequence length="165" mass="17121">MVDFLVTNLPIVISLVVGTALVILEVFLPGFGVPGVSGLILLAVGVGITVMNHGMLAALGVLIVLIALIAIAISVSLRSAAKGALDHSPLVLTNTALEDGGDNGYEDMRVLLGRVGKASTVLRPSGIGEFDGVRLNVVTEGDFLDAQSDIRIVSVEGRRIVVRKV</sequence>
<evidence type="ECO:0000256" key="5">
    <source>
        <dbReference type="SAM" id="Phobius"/>
    </source>
</evidence>